<organism evidence="5 6">
    <name type="scientific">Mycolicibacterium tusciae</name>
    <dbReference type="NCBI Taxonomy" id="75922"/>
    <lineage>
        <taxon>Bacteria</taxon>
        <taxon>Bacillati</taxon>
        <taxon>Actinomycetota</taxon>
        <taxon>Actinomycetes</taxon>
        <taxon>Mycobacteriales</taxon>
        <taxon>Mycobacteriaceae</taxon>
        <taxon>Mycolicibacterium</taxon>
    </lineage>
</organism>
<keyword evidence="6" id="KW-1185">Reference proteome</keyword>
<evidence type="ECO:0000256" key="4">
    <source>
        <dbReference type="ARBA" id="ARBA00023157"/>
    </source>
</evidence>
<dbReference type="AlphaFoldDB" id="A0A1X0JPU4"/>
<reference evidence="5 6" key="1">
    <citation type="submission" date="2017-02" db="EMBL/GenBank/DDBJ databases">
        <title>The new phylogeny of genus Mycobacterium.</title>
        <authorList>
            <person name="Tortoli E."/>
            <person name="Trovato A."/>
            <person name="Cirillo D.M."/>
        </authorList>
    </citation>
    <scope>NUCLEOTIDE SEQUENCE [LARGE SCALE GENOMIC DNA]</scope>
    <source>
        <strain evidence="5 6">DSM 44338</strain>
    </source>
</reference>
<dbReference type="Pfam" id="PF01083">
    <property type="entry name" value="Cutinase"/>
    <property type="match status" value="1"/>
</dbReference>
<protein>
    <submittedName>
        <fullName evidence="5">Cutinase family protein</fullName>
    </submittedName>
</protein>
<name>A0A1X0JPU4_9MYCO</name>
<evidence type="ECO:0000256" key="1">
    <source>
        <dbReference type="ARBA" id="ARBA00007534"/>
    </source>
</evidence>
<dbReference type="EMBL" id="MVIM01000008">
    <property type="protein sequence ID" value="ORB64227.1"/>
    <property type="molecule type" value="Genomic_DNA"/>
</dbReference>
<accession>A0A1X0JPU4</accession>
<proteinExistence type="inferred from homology"/>
<dbReference type="PANTHER" id="PTHR33630:SF9">
    <property type="entry name" value="CUTINASE 4"/>
    <property type="match status" value="1"/>
</dbReference>
<evidence type="ECO:0000313" key="6">
    <source>
        <dbReference type="Proteomes" id="UP000192411"/>
    </source>
</evidence>
<dbReference type="GO" id="GO:0052689">
    <property type="term" value="F:carboxylic ester hydrolase activity"/>
    <property type="evidence" value="ECO:0007669"/>
    <property type="project" value="UniProtKB-KW"/>
</dbReference>
<comment type="similarity">
    <text evidence="1">Belongs to the cutinase family.</text>
</comment>
<gene>
    <name evidence="5" type="ORF">BST47_16690</name>
</gene>
<dbReference type="InterPro" id="IPR000675">
    <property type="entry name" value="Cutinase/axe"/>
</dbReference>
<dbReference type="STRING" id="75922.BST47_16690"/>
<evidence type="ECO:0000313" key="5">
    <source>
        <dbReference type="EMBL" id="ORB64227.1"/>
    </source>
</evidence>
<dbReference type="Gene3D" id="3.40.50.1820">
    <property type="entry name" value="alpha/beta hydrolase"/>
    <property type="match status" value="1"/>
</dbReference>
<dbReference type="OrthoDB" id="3690529at2"/>
<evidence type="ECO:0000256" key="2">
    <source>
        <dbReference type="ARBA" id="ARBA00022487"/>
    </source>
</evidence>
<dbReference type="PANTHER" id="PTHR33630">
    <property type="entry name" value="CUTINASE RV1984C-RELATED-RELATED"/>
    <property type="match status" value="1"/>
</dbReference>
<keyword evidence="4" id="KW-1015">Disulfide bond</keyword>
<evidence type="ECO:0000256" key="3">
    <source>
        <dbReference type="ARBA" id="ARBA00022801"/>
    </source>
</evidence>
<sequence>MKISRGVTRGLLMGVAALMVSGVTLVAPALLPSGPTGVASAQPAECADVQVVFARGTGEPAGIGRVGDAFVDALRPLVPGQSVDVYAVNYPASYDFLRAADGANDASAFVQNTVATCPDTKIVLGGFSQGAAVIDALAIANQPTLGFTNLLPPAAADHVAAVAVFGNPSIRLLGGPLTSLSPQYGYKTIDLCNGADPVCSGGDDRPAHSLYVQAGLTTQAAQFVASRLTSEAPITTLAGQTHG</sequence>
<dbReference type="SUPFAM" id="SSF53474">
    <property type="entry name" value="alpha/beta-Hydrolases"/>
    <property type="match status" value="1"/>
</dbReference>
<dbReference type="InterPro" id="IPR029058">
    <property type="entry name" value="AB_hydrolase_fold"/>
</dbReference>
<keyword evidence="3" id="KW-0378">Hydrolase</keyword>
<keyword evidence="2" id="KW-0719">Serine esterase</keyword>
<comment type="caution">
    <text evidence="5">The sequence shown here is derived from an EMBL/GenBank/DDBJ whole genome shotgun (WGS) entry which is preliminary data.</text>
</comment>
<dbReference type="SMART" id="SM01110">
    <property type="entry name" value="Cutinase"/>
    <property type="match status" value="1"/>
</dbReference>
<dbReference type="Proteomes" id="UP000192411">
    <property type="component" value="Unassembled WGS sequence"/>
</dbReference>